<evidence type="ECO:0000256" key="1">
    <source>
        <dbReference type="SAM" id="Phobius"/>
    </source>
</evidence>
<evidence type="ECO:0000313" key="2">
    <source>
        <dbReference type="EMBL" id="BDR59563.1"/>
    </source>
</evidence>
<reference evidence="2 3" key="1">
    <citation type="journal article" date="2023" name="Microbiol. Spectr.">
        <title>Symbiosis of Carpenter Bees with Uncharacterized Lactic Acid Bacteria Showing NAD Auxotrophy.</title>
        <authorList>
            <person name="Kawasaki S."/>
            <person name="Ozawa K."/>
            <person name="Mori T."/>
            <person name="Yamamoto A."/>
            <person name="Ito M."/>
            <person name="Ohkuma M."/>
            <person name="Sakamoto M."/>
            <person name="Matsutani M."/>
        </authorList>
    </citation>
    <scope>NUCLEOTIDE SEQUENCE [LARGE SCALE GENOMIC DNA]</scope>
    <source>
        <strain evidence="2 3">XA3</strain>
    </source>
</reference>
<proteinExistence type="predicted"/>
<dbReference type="EMBL" id="AP026802">
    <property type="protein sequence ID" value="BDR59563.1"/>
    <property type="molecule type" value="Genomic_DNA"/>
</dbReference>
<dbReference type="RefSeq" id="WP_317635352.1">
    <property type="nucleotide sequence ID" value="NZ_AP026802.1"/>
</dbReference>
<keyword evidence="1" id="KW-0472">Membrane</keyword>
<name>A0AAU9D7N7_9LACO</name>
<keyword evidence="1" id="KW-1133">Transmembrane helix</keyword>
<protein>
    <recommendedName>
        <fullName evidence="4">DUF3923 domain-containing protein</fullName>
    </recommendedName>
</protein>
<dbReference type="AlphaFoldDB" id="A0AAU9D7N7"/>
<keyword evidence="1" id="KW-0812">Transmembrane</keyword>
<dbReference type="KEGG" id="xap:XA3_20040"/>
<evidence type="ECO:0000313" key="3">
    <source>
        <dbReference type="Proteomes" id="UP001321861"/>
    </source>
</evidence>
<gene>
    <name evidence="2" type="ORF">XA3_20040</name>
</gene>
<feature type="transmembrane region" description="Helical" evidence="1">
    <location>
        <begin position="44"/>
        <end position="63"/>
    </location>
</feature>
<feature type="transmembrane region" description="Helical" evidence="1">
    <location>
        <begin position="7"/>
        <end position="24"/>
    </location>
</feature>
<dbReference type="Proteomes" id="UP001321861">
    <property type="component" value="Chromosome"/>
</dbReference>
<dbReference type="InterPro" id="IPR025037">
    <property type="entry name" value="DUF3923"/>
</dbReference>
<accession>A0AAU9D7N7</accession>
<dbReference type="Pfam" id="PF13061">
    <property type="entry name" value="DUF3923"/>
    <property type="match status" value="1"/>
</dbReference>
<sequence>MKAIKTSSIVSLILFIAGALFIWFRKVDGSGAINDSANKLLSLGIWSILFLVIFAIILIVYLVQRSHLK</sequence>
<evidence type="ECO:0008006" key="4">
    <source>
        <dbReference type="Google" id="ProtNLM"/>
    </source>
</evidence>
<organism evidence="2 3">
    <name type="scientific">Xylocopilactobacillus apicola</name>
    <dbReference type="NCBI Taxonomy" id="2932184"/>
    <lineage>
        <taxon>Bacteria</taxon>
        <taxon>Bacillati</taxon>
        <taxon>Bacillota</taxon>
        <taxon>Bacilli</taxon>
        <taxon>Lactobacillales</taxon>
        <taxon>Lactobacillaceae</taxon>
        <taxon>Xylocopilactobacillus</taxon>
    </lineage>
</organism>
<keyword evidence="3" id="KW-1185">Reference proteome</keyword>